<comment type="caution">
    <text evidence="1">The sequence shown here is derived from an EMBL/GenBank/DDBJ whole genome shotgun (WGS) entry which is preliminary data.</text>
</comment>
<evidence type="ECO:0000313" key="1">
    <source>
        <dbReference type="EMBL" id="KAI3754357.1"/>
    </source>
</evidence>
<accession>A0ACB9E6E5</accession>
<reference evidence="2" key="1">
    <citation type="journal article" date="2022" name="Mol. Ecol. Resour.">
        <title>The genomes of chicory, endive, great burdock and yacon provide insights into Asteraceae palaeo-polyploidization history and plant inulin production.</title>
        <authorList>
            <person name="Fan W."/>
            <person name="Wang S."/>
            <person name="Wang H."/>
            <person name="Wang A."/>
            <person name="Jiang F."/>
            <person name="Liu H."/>
            <person name="Zhao H."/>
            <person name="Xu D."/>
            <person name="Zhang Y."/>
        </authorList>
    </citation>
    <scope>NUCLEOTIDE SEQUENCE [LARGE SCALE GENOMIC DNA]</scope>
    <source>
        <strain evidence="2">cv. Yunnan</strain>
    </source>
</reference>
<gene>
    <name evidence="1" type="ORF">L1987_54139</name>
</gene>
<dbReference type="Proteomes" id="UP001056120">
    <property type="component" value="Linkage Group LG18"/>
</dbReference>
<evidence type="ECO:0000313" key="2">
    <source>
        <dbReference type="Proteomes" id="UP001056120"/>
    </source>
</evidence>
<sequence>MSFPQCGVDDKDACLIHIYQAMLEPRVYVFCRIKGQLNGTTEASLSGDYPPEQMEKVVDIEVQLVMGLIRVGDGKGKECEDYRIPIEERGGWWPLTLNA</sequence>
<dbReference type="EMBL" id="CM042035">
    <property type="protein sequence ID" value="KAI3754357.1"/>
    <property type="molecule type" value="Genomic_DNA"/>
</dbReference>
<keyword evidence="2" id="KW-1185">Reference proteome</keyword>
<proteinExistence type="predicted"/>
<protein>
    <submittedName>
        <fullName evidence="1">Uncharacterized protein</fullName>
    </submittedName>
</protein>
<organism evidence="1 2">
    <name type="scientific">Smallanthus sonchifolius</name>
    <dbReference type="NCBI Taxonomy" id="185202"/>
    <lineage>
        <taxon>Eukaryota</taxon>
        <taxon>Viridiplantae</taxon>
        <taxon>Streptophyta</taxon>
        <taxon>Embryophyta</taxon>
        <taxon>Tracheophyta</taxon>
        <taxon>Spermatophyta</taxon>
        <taxon>Magnoliopsida</taxon>
        <taxon>eudicotyledons</taxon>
        <taxon>Gunneridae</taxon>
        <taxon>Pentapetalae</taxon>
        <taxon>asterids</taxon>
        <taxon>campanulids</taxon>
        <taxon>Asterales</taxon>
        <taxon>Asteraceae</taxon>
        <taxon>Asteroideae</taxon>
        <taxon>Heliantheae alliance</taxon>
        <taxon>Millerieae</taxon>
        <taxon>Smallanthus</taxon>
    </lineage>
</organism>
<name>A0ACB9E6E5_9ASTR</name>
<reference evidence="1 2" key="2">
    <citation type="journal article" date="2022" name="Mol. Ecol. Resour.">
        <title>The genomes of chicory, endive, great burdock and yacon provide insights into Asteraceae paleo-polyploidization history and plant inulin production.</title>
        <authorList>
            <person name="Fan W."/>
            <person name="Wang S."/>
            <person name="Wang H."/>
            <person name="Wang A."/>
            <person name="Jiang F."/>
            <person name="Liu H."/>
            <person name="Zhao H."/>
            <person name="Xu D."/>
            <person name="Zhang Y."/>
        </authorList>
    </citation>
    <scope>NUCLEOTIDE SEQUENCE [LARGE SCALE GENOMIC DNA]</scope>
    <source>
        <strain evidence="2">cv. Yunnan</strain>
        <tissue evidence="1">Leaves</tissue>
    </source>
</reference>